<dbReference type="GO" id="GO:0004842">
    <property type="term" value="F:ubiquitin-protein transferase activity"/>
    <property type="evidence" value="ECO:0007669"/>
    <property type="project" value="TreeGrafter"/>
</dbReference>
<protein>
    <submittedName>
        <fullName evidence="14">RING-CH-type domain-containing protein</fullName>
    </submittedName>
</protein>
<keyword evidence="8 11" id="KW-1133">Transmembrane helix</keyword>
<evidence type="ECO:0000256" key="5">
    <source>
        <dbReference type="ARBA" id="ARBA00022771"/>
    </source>
</evidence>
<feature type="compositionally biased region" description="Polar residues" evidence="10">
    <location>
        <begin position="7"/>
        <end position="35"/>
    </location>
</feature>
<comment type="subcellular location">
    <subcellularLocation>
        <location evidence="1">Membrane</location>
        <topology evidence="1">Multi-pass membrane protein</topology>
    </subcellularLocation>
</comment>
<dbReference type="SUPFAM" id="SSF57850">
    <property type="entry name" value="RING/U-box"/>
    <property type="match status" value="1"/>
</dbReference>
<name>A0A914BZ44_9BILA</name>
<evidence type="ECO:0000256" key="10">
    <source>
        <dbReference type="SAM" id="MobiDB-lite"/>
    </source>
</evidence>
<evidence type="ECO:0000256" key="4">
    <source>
        <dbReference type="ARBA" id="ARBA00022723"/>
    </source>
</evidence>
<feature type="compositionally biased region" description="Basic residues" evidence="10">
    <location>
        <begin position="36"/>
        <end position="48"/>
    </location>
</feature>
<dbReference type="GO" id="GO:0016020">
    <property type="term" value="C:membrane"/>
    <property type="evidence" value="ECO:0007669"/>
    <property type="project" value="UniProtKB-SubCell"/>
</dbReference>
<keyword evidence="13" id="KW-1185">Reference proteome</keyword>
<dbReference type="CDD" id="cd16495">
    <property type="entry name" value="RING_CH-C4HC3_MARCH"/>
    <property type="match status" value="1"/>
</dbReference>
<keyword evidence="9 11" id="KW-0472">Membrane</keyword>
<evidence type="ECO:0000259" key="12">
    <source>
        <dbReference type="PROSITE" id="PS51292"/>
    </source>
</evidence>
<evidence type="ECO:0000256" key="2">
    <source>
        <dbReference type="ARBA" id="ARBA00022679"/>
    </source>
</evidence>
<dbReference type="GO" id="GO:0008270">
    <property type="term" value="F:zinc ion binding"/>
    <property type="evidence" value="ECO:0007669"/>
    <property type="project" value="UniProtKB-KW"/>
</dbReference>
<dbReference type="Gene3D" id="3.30.40.10">
    <property type="entry name" value="Zinc/RING finger domain, C3HC4 (zinc finger)"/>
    <property type="match status" value="1"/>
</dbReference>
<evidence type="ECO:0000256" key="9">
    <source>
        <dbReference type="ARBA" id="ARBA00023136"/>
    </source>
</evidence>
<keyword evidence="3 11" id="KW-0812">Transmembrane</keyword>
<evidence type="ECO:0000256" key="3">
    <source>
        <dbReference type="ARBA" id="ARBA00022692"/>
    </source>
</evidence>
<dbReference type="AlphaFoldDB" id="A0A914BZ44"/>
<dbReference type="PROSITE" id="PS51292">
    <property type="entry name" value="ZF_RING_CH"/>
    <property type="match status" value="1"/>
</dbReference>
<evidence type="ECO:0000256" key="6">
    <source>
        <dbReference type="ARBA" id="ARBA00022786"/>
    </source>
</evidence>
<evidence type="ECO:0000313" key="13">
    <source>
        <dbReference type="Proteomes" id="UP000887540"/>
    </source>
</evidence>
<dbReference type="SMART" id="SM00744">
    <property type="entry name" value="RINGv"/>
    <property type="match status" value="1"/>
</dbReference>
<keyword evidence="2" id="KW-0808">Transferase</keyword>
<feature type="transmembrane region" description="Helical" evidence="11">
    <location>
        <begin position="200"/>
        <end position="224"/>
    </location>
</feature>
<evidence type="ECO:0000256" key="7">
    <source>
        <dbReference type="ARBA" id="ARBA00022833"/>
    </source>
</evidence>
<dbReference type="Proteomes" id="UP000887540">
    <property type="component" value="Unplaced"/>
</dbReference>
<organism evidence="13 14">
    <name type="scientific">Acrobeloides nanus</name>
    <dbReference type="NCBI Taxonomy" id="290746"/>
    <lineage>
        <taxon>Eukaryota</taxon>
        <taxon>Metazoa</taxon>
        <taxon>Ecdysozoa</taxon>
        <taxon>Nematoda</taxon>
        <taxon>Chromadorea</taxon>
        <taxon>Rhabditida</taxon>
        <taxon>Tylenchina</taxon>
        <taxon>Cephalobomorpha</taxon>
        <taxon>Cephaloboidea</taxon>
        <taxon>Cephalobidae</taxon>
        <taxon>Acrobeloides</taxon>
    </lineage>
</organism>
<accession>A0A914BZ44</accession>
<keyword evidence="5" id="KW-0863">Zinc-finger</keyword>
<evidence type="ECO:0000256" key="8">
    <source>
        <dbReference type="ARBA" id="ARBA00022989"/>
    </source>
</evidence>
<dbReference type="PANTHER" id="PTHR46065">
    <property type="entry name" value="E3 UBIQUITIN-PROTEIN LIGASE MARCH 2/3 FAMILY MEMBER"/>
    <property type="match status" value="1"/>
</dbReference>
<dbReference type="WBParaSite" id="ACRNAN_Path_134.g464.t2">
    <property type="protein sequence ID" value="ACRNAN_Path_134.g464.t2"/>
    <property type="gene ID" value="ACRNAN_Path_134.g464"/>
</dbReference>
<feature type="region of interest" description="Disordered" evidence="10">
    <location>
        <begin position="1"/>
        <end position="58"/>
    </location>
</feature>
<evidence type="ECO:0000256" key="11">
    <source>
        <dbReference type="SAM" id="Phobius"/>
    </source>
</evidence>
<keyword evidence="6" id="KW-0833">Ubl conjugation pathway</keyword>
<feature type="domain" description="RING-CH-type" evidence="12">
    <location>
        <begin position="112"/>
        <end position="181"/>
    </location>
</feature>
<dbReference type="Pfam" id="PF12906">
    <property type="entry name" value="RINGv"/>
    <property type="match status" value="1"/>
</dbReference>
<dbReference type="InterPro" id="IPR011016">
    <property type="entry name" value="Znf_RING-CH"/>
</dbReference>
<keyword evidence="4" id="KW-0479">Metal-binding</keyword>
<evidence type="ECO:0000313" key="14">
    <source>
        <dbReference type="WBParaSite" id="ACRNAN_Path_134.g464.t2"/>
    </source>
</evidence>
<dbReference type="PANTHER" id="PTHR46065:SF3">
    <property type="entry name" value="FI20425P1"/>
    <property type="match status" value="1"/>
</dbReference>
<reference evidence="14" key="1">
    <citation type="submission" date="2022-11" db="UniProtKB">
        <authorList>
            <consortium name="WormBaseParasite"/>
        </authorList>
    </citation>
    <scope>IDENTIFICATION</scope>
</reference>
<keyword evidence="7" id="KW-0862">Zinc</keyword>
<sequence>MKAIRSFLSTEPTSNNHVNTPEPSTTTTQDLTSKSNRARKPNHARNHSRGSERSQSNLQRGWQMIQKLSFPTNDNLHATAPIEETLYPPPNSEKSSLISYFECDPGSATLNAKGVEPKQCRICHMTTETSKKKIISPCRCTGTMRYVHTSCLAQWLQISASSHFFLPESKCELCGYKYKTRPFYYVFRRIHMPYINNTDFIMHILFFILISIMIFCGAVAFRYLHLSLHRRHPRR</sequence>
<dbReference type="InterPro" id="IPR013083">
    <property type="entry name" value="Znf_RING/FYVE/PHD"/>
</dbReference>
<proteinExistence type="predicted"/>
<evidence type="ECO:0000256" key="1">
    <source>
        <dbReference type="ARBA" id="ARBA00004141"/>
    </source>
</evidence>
<dbReference type="GO" id="GO:0016567">
    <property type="term" value="P:protein ubiquitination"/>
    <property type="evidence" value="ECO:0007669"/>
    <property type="project" value="TreeGrafter"/>
</dbReference>